<keyword evidence="2" id="KW-0378">Hydrolase</keyword>
<evidence type="ECO:0000256" key="5">
    <source>
        <dbReference type="ARBA" id="ARBA00023136"/>
    </source>
</evidence>
<dbReference type="EMBL" id="ADKX01000048">
    <property type="protein sequence ID" value="EFW03271.1"/>
    <property type="molecule type" value="Genomic_DNA"/>
</dbReference>
<gene>
    <name evidence="9" type="ORF">HMPREF9488_03335</name>
</gene>
<dbReference type="AlphaFoldDB" id="E7GEZ2"/>
<dbReference type="Pfam" id="PF00717">
    <property type="entry name" value="Peptidase_S24"/>
    <property type="match status" value="1"/>
</dbReference>
<keyword evidence="10" id="KW-1185">Reference proteome</keyword>
<evidence type="ECO:0000256" key="3">
    <source>
        <dbReference type="ARBA" id="ARBA00022692"/>
    </source>
</evidence>
<dbReference type="GO" id="GO:0006465">
    <property type="term" value="P:signal peptide processing"/>
    <property type="evidence" value="ECO:0007669"/>
    <property type="project" value="UniProtKB-UniRule"/>
</dbReference>
<reference evidence="9 10" key="1">
    <citation type="submission" date="2010-12" db="EMBL/GenBank/DDBJ databases">
        <title>The Genome Sequence of Coprobacillus sp. strain 29_1.</title>
        <authorList>
            <consortium name="The Broad Institute Genome Sequencing Platform"/>
            <person name="Earl A."/>
            <person name="Ward D."/>
            <person name="Feldgarden M."/>
            <person name="Gevers D."/>
            <person name="Daigneault M."/>
            <person name="Sibley C.D."/>
            <person name="White A."/>
            <person name="Strauss J."/>
            <person name="Allen-Vercoe E."/>
            <person name="Young S.K."/>
            <person name="Zeng Q."/>
            <person name="Gargeya S."/>
            <person name="Fitzgerald M."/>
            <person name="Haas B."/>
            <person name="Abouelleil A."/>
            <person name="Alvarado L."/>
            <person name="Arachchi H.M."/>
            <person name="Berlin A."/>
            <person name="Brown A."/>
            <person name="Chapman S.B."/>
            <person name="Chen Z."/>
            <person name="Dunbar C."/>
            <person name="Freedman E."/>
            <person name="Gearin G."/>
            <person name="Gellesch M."/>
            <person name="Goldberg J."/>
            <person name="Griggs A."/>
            <person name="Gujja S."/>
            <person name="Heilman E."/>
            <person name="Heiman D."/>
            <person name="Howarth C."/>
            <person name="Larson L."/>
            <person name="Lui A."/>
            <person name="MacDonald P.J.P."/>
            <person name="Mehta T."/>
            <person name="Montmayeur A."/>
            <person name="Murphy C."/>
            <person name="Neiman D."/>
            <person name="Pearson M."/>
            <person name="Priest M."/>
            <person name="Roberts A."/>
            <person name="Saif S."/>
            <person name="Shea T."/>
            <person name="Shenoy N."/>
            <person name="Sisk P."/>
            <person name="Stolte C."/>
            <person name="Sykes S."/>
            <person name="White J."/>
            <person name="Yandava C."/>
            <person name="Nusbaum C."/>
            <person name="Birren B."/>
        </authorList>
    </citation>
    <scope>NUCLEOTIDE SEQUENCE [LARGE SCALE GENOMIC DNA]</scope>
    <source>
        <strain evidence="9 10">29_1</strain>
    </source>
</reference>
<dbReference type="SUPFAM" id="SSF51306">
    <property type="entry name" value="LexA/Signal peptidase"/>
    <property type="match status" value="1"/>
</dbReference>
<dbReference type="PANTHER" id="PTHR10806">
    <property type="entry name" value="SIGNAL PEPTIDASE COMPLEX CATALYTIC SUBUNIT SEC11"/>
    <property type="match status" value="1"/>
</dbReference>
<feature type="transmembrane region" description="Helical" evidence="7">
    <location>
        <begin position="9"/>
        <end position="30"/>
    </location>
</feature>
<dbReference type="EC" id="3.4.21.89" evidence="6"/>
<dbReference type="RefSeq" id="WP_008790417.1">
    <property type="nucleotide sequence ID" value="NZ_AKCB01000001.1"/>
</dbReference>
<evidence type="ECO:0000256" key="4">
    <source>
        <dbReference type="ARBA" id="ARBA00022989"/>
    </source>
</evidence>
<dbReference type="OrthoDB" id="385000at2"/>
<comment type="subcellular location">
    <subcellularLocation>
        <location evidence="1">Membrane</location>
    </subcellularLocation>
</comment>
<dbReference type="PANTHER" id="PTHR10806:SF6">
    <property type="entry name" value="SIGNAL PEPTIDASE COMPLEX CATALYTIC SUBUNIT SEC11"/>
    <property type="match status" value="1"/>
</dbReference>
<dbReference type="Proteomes" id="UP000003157">
    <property type="component" value="Unassembled WGS sequence"/>
</dbReference>
<dbReference type="GO" id="GO:0016020">
    <property type="term" value="C:membrane"/>
    <property type="evidence" value="ECO:0007669"/>
    <property type="project" value="UniProtKB-SubCell"/>
</dbReference>
<keyword evidence="5 7" id="KW-0472">Membrane</keyword>
<protein>
    <recommendedName>
        <fullName evidence="6">Signal peptidase I</fullName>
        <ecNumber evidence="6">3.4.21.89</ecNumber>
    </recommendedName>
</protein>
<keyword evidence="3 7" id="KW-0812">Transmembrane</keyword>
<comment type="caution">
    <text evidence="9">The sequence shown here is derived from an EMBL/GenBank/DDBJ whole genome shotgun (WGS) entry which is preliminary data.</text>
</comment>
<evidence type="ECO:0000313" key="9">
    <source>
        <dbReference type="EMBL" id="EFW03271.1"/>
    </source>
</evidence>
<feature type="domain" description="Peptidase S24/S26A/S26B/S26C" evidence="8">
    <location>
        <begin position="53"/>
        <end position="124"/>
    </location>
</feature>
<sequence>MMCKRILRVISKVITVIVIGIYLIQLYLMIQSTQTNRLPKIFGWGEVVFLSGSMEPSIKTGSLALIHEQDSYEVDDIVTYVKDYTLITHRIIEIHDDEKIVVQGDANNVEDEPITKNMIEGKVVCSVPYIGTVIRQLKTPIGMAGVAGIGMMIILWPDKEEEDEIENK</sequence>
<dbReference type="GO" id="GO:0004252">
    <property type="term" value="F:serine-type endopeptidase activity"/>
    <property type="evidence" value="ECO:0007669"/>
    <property type="project" value="UniProtKB-UniRule"/>
</dbReference>
<name>E7GEZ2_9FIRM</name>
<dbReference type="eggNOG" id="COG0681">
    <property type="taxonomic scope" value="Bacteria"/>
</dbReference>
<dbReference type="HOGENOM" id="CLU_089996_2_2_9"/>
<accession>E7GEZ2</accession>
<dbReference type="STRING" id="100884.GCA_000269565_00667"/>
<evidence type="ECO:0000256" key="1">
    <source>
        <dbReference type="ARBA" id="ARBA00004370"/>
    </source>
</evidence>
<dbReference type="CDD" id="cd06462">
    <property type="entry name" value="Peptidase_S24_S26"/>
    <property type="match status" value="1"/>
</dbReference>
<evidence type="ECO:0000256" key="7">
    <source>
        <dbReference type="SAM" id="Phobius"/>
    </source>
</evidence>
<dbReference type="InterPro" id="IPR036286">
    <property type="entry name" value="LexA/Signal_pep-like_sf"/>
</dbReference>
<dbReference type="NCBIfam" id="TIGR02228">
    <property type="entry name" value="sigpep_I_arch"/>
    <property type="match status" value="1"/>
</dbReference>
<dbReference type="GeneID" id="78228565"/>
<dbReference type="GO" id="GO:0009003">
    <property type="term" value="F:signal peptidase activity"/>
    <property type="evidence" value="ECO:0007669"/>
    <property type="project" value="UniProtKB-EC"/>
</dbReference>
<evidence type="ECO:0000256" key="6">
    <source>
        <dbReference type="NCBIfam" id="TIGR02228"/>
    </source>
</evidence>
<keyword evidence="4 7" id="KW-1133">Transmembrane helix</keyword>
<evidence type="ECO:0000313" key="10">
    <source>
        <dbReference type="Proteomes" id="UP000003157"/>
    </source>
</evidence>
<dbReference type="InterPro" id="IPR015927">
    <property type="entry name" value="Peptidase_S24_S26A/B/C"/>
</dbReference>
<keyword evidence="2" id="KW-0645">Protease</keyword>
<evidence type="ECO:0000256" key="2">
    <source>
        <dbReference type="ARBA" id="ARBA00022670"/>
    </source>
</evidence>
<dbReference type="InterPro" id="IPR001733">
    <property type="entry name" value="Peptidase_S26B"/>
</dbReference>
<proteinExistence type="predicted"/>
<organism evidence="9 10">
    <name type="scientific">Coprobacillus cateniformis</name>
    <dbReference type="NCBI Taxonomy" id="100884"/>
    <lineage>
        <taxon>Bacteria</taxon>
        <taxon>Bacillati</taxon>
        <taxon>Bacillota</taxon>
        <taxon>Erysipelotrichia</taxon>
        <taxon>Erysipelotrichales</taxon>
        <taxon>Coprobacillaceae</taxon>
        <taxon>Coprobacillus</taxon>
    </lineage>
</organism>
<evidence type="ECO:0000259" key="8">
    <source>
        <dbReference type="Pfam" id="PF00717"/>
    </source>
</evidence>